<keyword evidence="2" id="KW-1185">Reference proteome</keyword>
<evidence type="ECO:0000313" key="2">
    <source>
        <dbReference type="Proteomes" id="UP000095280"/>
    </source>
</evidence>
<organism evidence="2 3">
    <name type="scientific">Macrostomum lignano</name>
    <dbReference type="NCBI Taxonomy" id="282301"/>
    <lineage>
        <taxon>Eukaryota</taxon>
        <taxon>Metazoa</taxon>
        <taxon>Spiralia</taxon>
        <taxon>Lophotrochozoa</taxon>
        <taxon>Platyhelminthes</taxon>
        <taxon>Rhabditophora</taxon>
        <taxon>Macrostomorpha</taxon>
        <taxon>Macrostomida</taxon>
        <taxon>Macrostomidae</taxon>
        <taxon>Macrostomum</taxon>
    </lineage>
</organism>
<dbReference type="WBParaSite" id="maker-unitig_22003-snap-gene-0.2-mRNA-1">
    <property type="protein sequence ID" value="maker-unitig_22003-snap-gene-0.2-mRNA-1"/>
    <property type="gene ID" value="maker-unitig_22003-snap-gene-0.2"/>
</dbReference>
<feature type="region of interest" description="Disordered" evidence="1">
    <location>
        <begin position="1"/>
        <end position="40"/>
    </location>
</feature>
<dbReference type="Proteomes" id="UP000095280">
    <property type="component" value="Unplaced"/>
</dbReference>
<dbReference type="AlphaFoldDB" id="A0A1I8F641"/>
<evidence type="ECO:0000256" key="1">
    <source>
        <dbReference type="SAM" id="MobiDB-lite"/>
    </source>
</evidence>
<protein>
    <submittedName>
        <fullName evidence="3">Uncharacterized protein</fullName>
    </submittedName>
</protein>
<name>A0A1I8F641_9PLAT</name>
<evidence type="ECO:0000313" key="3">
    <source>
        <dbReference type="WBParaSite" id="maker-unitig_22003-snap-gene-0.2-mRNA-1"/>
    </source>
</evidence>
<reference evidence="3" key="1">
    <citation type="submission" date="2016-11" db="UniProtKB">
        <authorList>
            <consortium name="WormBaseParasite"/>
        </authorList>
    </citation>
    <scope>IDENTIFICATION</scope>
</reference>
<proteinExistence type="predicted"/>
<accession>A0A1I8F641</accession>
<sequence length="306" mass="33642">MRAHALRVVNHAGRRHPESGRHGGVRQLSGAHRSPRTRATTFPRKHFEDTSTRPWLLYSSADSRKAFVDNKAVWVKLLQGIIPEPQVTIPAKPIASALCLARLVSRPGAISALAQLHAAPLVLAHGPTSRRARTPTGRDWRLSRRGNLAWRTASPQREAQHLGRQPRLPAWSKEATDGQWDCTIAGNSSRDTTGSDQPEGRWAALRVPGLSAKMGEKPSLVRFCNNRTDQRLPTAALQPYSEVEGAARRQQRRGAGRVVGRSVCQRGSYVGEELGSSSRPKELDEAVGCCRAAQQLVNGRVWPRLA</sequence>